<protein>
    <recommendedName>
        <fullName evidence="9">O-methyltransferase domain-containing protein</fullName>
    </recommendedName>
</protein>
<dbReference type="Gramene" id="TVU18660">
    <property type="protein sequence ID" value="TVU18660"/>
    <property type="gene ID" value="EJB05_34770"/>
</dbReference>
<sequence length="371" mass="40190">MDKIDLVPGMAPIASDAREDEDGACLHAQTLVYAFNITMTVKAAIQLGLLDALSTAAGRALTADELATQIQAADNAEVAVAVDRILRFLASFNVVKCFTETGPNGRVLRRYTTAPACRWLTGNNGEGSLGPLAVFAVDEENLSSWHHMAAAVAGGVVQTPFEKAHGLPIFDYMGTSPRLSALFDQAMAQQSMLVVNKLLEHTKVFDGVSVLVDVGGGTGATLAMITNRYKHIRGINFDLSHVISEAPSFQGVEHVAGNWFDSVPSGDAFIMKWILHMQDDDDCIKILKNCHRALPDNGKVIVVQSILPDTPEATPAARDSFTMDMIMLVNFKGGRERTEQEYAELARAAGFAGAFRSTYIFCNIYALEFTK</sequence>
<dbReference type="PROSITE" id="PS51683">
    <property type="entry name" value="SAM_OMT_II"/>
    <property type="match status" value="1"/>
</dbReference>
<dbReference type="InterPro" id="IPR036390">
    <property type="entry name" value="WH_DNA-bd_sf"/>
</dbReference>
<dbReference type="InterPro" id="IPR016461">
    <property type="entry name" value="COMT-like"/>
</dbReference>
<dbReference type="PIRSF" id="PIRSF005739">
    <property type="entry name" value="O-mtase"/>
    <property type="match status" value="1"/>
</dbReference>
<dbReference type="GO" id="GO:0046983">
    <property type="term" value="F:protein dimerization activity"/>
    <property type="evidence" value="ECO:0007669"/>
    <property type="project" value="InterPro"/>
</dbReference>
<dbReference type="InterPro" id="IPR036388">
    <property type="entry name" value="WH-like_DNA-bd_sf"/>
</dbReference>
<evidence type="ECO:0000259" key="5">
    <source>
        <dbReference type="Pfam" id="PF00891"/>
    </source>
</evidence>
<dbReference type="CDD" id="cd02440">
    <property type="entry name" value="AdoMet_MTases"/>
    <property type="match status" value="1"/>
</dbReference>
<dbReference type="SUPFAM" id="SSF53335">
    <property type="entry name" value="S-adenosyl-L-methionine-dependent methyltransferases"/>
    <property type="match status" value="1"/>
</dbReference>
<feature type="active site" description="Proton acceptor" evidence="4">
    <location>
        <position position="276"/>
    </location>
</feature>
<dbReference type="Pfam" id="PF00891">
    <property type="entry name" value="Methyltransf_2"/>
    <property type="match status" value="1"/>
</dbReference>
<evidence type="ECO:0000313" key="8">
    <source>
        <dbReference type="Proteomes" id="UP000324897"/>
    </source>
</evidence>
<dbReference type="EMBL" id="RWGY01000029">
    <property type="protein sequence ID" value="TVU18660.1"/>
    <property type="molecule type" value="Genomic_DNA"/>
</dbReference>
<evidence type="ECO:0000256" key="4">
    <source>
        <dbReference type="PIRSR" id="PIRSR005739-1"/>
    </source>
</evidence>
<dbReference type="GO" id="GO:0032259">
    <property type="term" value="P:methylation"/>
    <property type="evidence" value="ECO:0007669"/>
    <property type="project" value="UniProtKB-KW"/>
</dbReference>
<reference evidence="7 8" key="1">
    <citation type="journal article" date="2019" name="Sci. Rep.">
        <title>A high-quality genome of Eragrostis curvula grass provides insights into Poaceae evolution and supports new strategies to enhance forage quality.</title>
        <authorList>
            <person name="Carballo J."/>
            <person name="Santos B.A.C.M."/>
            <person name="Zappacosta D."/>
            <person name="Garbus I."/>
            <person name="Selva J.P."/>
            <person name="Gallo C.A."/>
            <person name="Diaz A."/>
            <person name="Albertini E."/>
            <person name="Caccamo M."/>
            <person name="Echenique V."/>
        </authorList>
    </citation>
    <scope>NUCLEOTIDE SEQUENCE [LARGE SCALE GENOMIC DNA]</scope>
    <source>
        <strain evidence="8">cv. Victoria</strain>
        <tissue evidence="7">Leaf</tissue>
    </source>
</reference>
<evidence type="ECO:0000256" key="3">
    <source>
        <dbReference type="ARBA" id="ARBA00022691"/>
    </source>
</evidence>
<dbReference type="InterPro" id="IPR001077">
    <property type="entry name" value="COMT_C"/>
</dbReference>
<feature type="non-terminal residue" evidence="7">
    <location>
        <position position="1"/>
    </location>
</feature>
<dbReference type="PANTHER" id="PTHR11746">
    <property type="entry name" value="O-METHYLTRANSFERASE"/>
    <property type="match status" value="1"/>
</dbReference>
<dbReference type="InterPro" id="IPR029063">
    <property type="entry name" value="SAM-dependent_MTases_sf"/>
</dbReference>
<dbReference type="InterPro" id="IPR012967">
    <property type="entry name" value="COMT_dimerisation"/>
</dbReference>
<dbReference type="SUPFAM" id="SSF46785">
    <property type="entry name" value="Winged helix' DNA-binding domain"/>
    <property type="match status" value="1"/>
</dbReference>
<dbReference type="AlphaFoldDB" id="A0A5J9U6C4"/>
<dbReference type="Gene3D" id="1.10.10.10">
    <property type="entry name" value="Winged helix-like DNA-binding domain superfamily/Winged helix DNA-binding domain"/>
    <property type="match status" value="1"/>
</dbReference>
<comment type="caution">
    <text evidence="7">The sequence shown here is derived from an EMBL/GenBank/DDBJ whole genome shotgun (WGS) entry which is preliminary data.</text>
</comment>
<proteinExistence type="predicted"/>
<dbReference type="OrthoDB" id="1606438at2759"/>
<accession>A0A5J9U6C4</accession>
<evidence type="ECO:0000256" key="1">
    <source>
        <dbReference type="ARBA" id="ARBA00022603"/>
    </source>
</evidence>
<name>A0A5J9U6C4_9POAL</name>
<evidence type="ECO:0008006" key="9">
    <source>
        <dbReference type="Google" id="ProtNLM"/>
    </source>
</evidence>
<feature type="domain" description="O-methyltransferase dimerisation" evidence="6">
    <location>
        <begin position="31"/>
        <end position="121"/>
    </location>
</feature>
<keyword evidence="2" id="KW-0808">Transferase</keyword>
<dbReference type="Pfam" id="PF08100">
    <property type="entry name" value="Dimerisation"/>
    <property type="match status" value="1"/>
</dbReference>
<dbReference type="GO" id="GO:0008171">
    <property type="term" value="F:O-methyltransferase activity"/>
    <property type="evidence" value="ECO:0007669"/>
    <property type="project" value="InterPro"/>
</dbReference>
<gene>
    <name evidence="7" type="ORF">EJB05_34770</name>
</gene>
<evidence type="ECO:0000259" key="6">
    <source>
        <dbReference type="Pfam" id="PF08100"/>
    </source>
</evidence>
<keyword evidence="1" id="KW-0489">Methyltransferase</keyword>
<evidence type="ECO:0000313" key="7">
    <source>
        <dbReference type="EMBL" id="TVU18660.1"/>
    </source>
</evidence>
<dbReference type="FunFam" id="1.10.10.10:FF:000357">
    <property type="entry name" value="Caffeic acid 3-O-methyltransferase"/>
    <property type="match status" value="1"/>
</dbReference>
<dbReference type="Gene3D" id="3.40.50.150">
    <property type="entry name" value="Vaccinia Virus protein VP39"/>
    <property type="match status" value="1"/>
</dbReference>
<organism evidence="7 8">
    <name type="scientific">Eragrostis curvula</name>
    <name type="common">weeping love grass</name>
    <dbReference type="NCBI Taxonomy" id="38414"/>
    <lineage>
        <taxon>Eukaryota</taxon>
        <taxon>Viridiplantae</taxon>
        <taxon>Streptophyta</taxon>
        <taxon>Embryophyta</taxon>
        <taxon>Tracheophyta</taxon>
        <taxon>Spermatophyta</taxon>
        <taxon>Magnoliopsida</taxon>
        <taxon>Liliopsida</taxon>
        <taxon>Poales</taxon>
        <taxon>Poaceae</taxon>
        <taxon>PACMAD clade</taxon>
        <taxon>Chloridoideae</taxon>
        <taxon>Eragrostideae</taxon>
        <taxon>Eragrostidinae</taxon>
        <taxon>Eragrostis</taxon>
    </lineage>
</organism>
<dbReference type="Proteomes" id="UP000324897">
    <property type="component" value="Chromosome 7"/>
</dbReference>
<feature type="domain" description="O-methyltransferase C-terminal" evidence="5">
    <location>
        <begin position="145"/>
        <end position="352"/>
    </location>
</feature>
<keyword evidence="8" id="KW-1185">Reference proteome</keyword>
<keyword evidence="3" id="KW-0949">S-adenosyl-L-methionine</keyword>
<evidence type="ECO:0000256" key="2">
    <source>
        <dbReference type="ARBA" id="ARBA00022679"/>
    </source>
</evidence>